<dbReference type="STRING" id="1035707.SAMN05216552_1018113"/>
<organism evidence="1 2">
    <name type="scientific">Pseudoduganella namucuonensis</name>
    <dbReference type="NCBI Taxonomy" id="1035707"/>
    <lineage>
        <taxon>Bacteria</taxon>
        <taxon>Pseudomonadati</taxon>
        <taxon>Pseudomonadota</taxon>
        <taxon>Betaproteobacteria</taxon>
        <taxon>Burkholderiales</taxon>
        <taxon>Oxalobacteraceae</taxon>
        <taxon>Telluria group</taxon>
        <taxon>Pseudoduganella</taxon>
    </lineage>
</organism>
<keyword evidence="2" id="KW-1185">Reference proteome</keyword>
<dbReference type="RefSeq" id="WP_093557166.1">
    <property type="nucleotide sequence ID" value="NZ_FPBO01000018.1"/>
</dbReference>
<dbReference type="InterPro" id="IPR021815">
    <property type="entry name" value="TsiV"/>
</dbReference>
<dbReference type="Proteomes" id="UP000199391">
    <property type="component" value="Unassembled WGS sequence"/>
</dbReference>
<gene>
    <name evidence="1" type="ORF">SAMN05216552_1018113</name>
</gene>
<evidence type="ECO:0000313" key="1">
    <source>
        <dbReference type="EMBL" id="SFU99461.1"/>
    </source>
</evidence>
<name>A0A1I7KPX2_9BURK</name>
<protein>
    <recommendedName>
        <fullName evidence="3">DUF3396 domain-containing protein</fullName>
    </recommendedName>
</protein>
<dbReference type="EMBL" id="FPBO01000018">
    <property type="protein sequence ID" value="SFU99461.1"/>
    <property type="molecule type" value="Genomic_DNA"/>
</dbReference>
<reference evidence="2" key="1">
    <citation type="submission" date="2016-10" db="EMBL/GenBank/DDBJ databases">
        <authorList>
            <person name="Varghese N."/>
            <person name="Submissions S."/>
        </authorList>
    </citation>
    <scope>NUCLEOTIDE SEQUENCE [LARGE SCALE GENOMIC DNA]</scope>
    <source>
        <strain evidence="2">CGMCC 1.11014</strain>
    </source>
</reference>
<dbReference type="Pfam" id="PF11876">
    <property type="entry name" value="TsiV"/>
    <property type="match status" value="1"/>
</dbReference>
<dbReference type="OrthoDB" id="9179973at2"/>
<dbReference type="AlphaFoldDB" id="A0A1I7KPX2"/>
<proteinExistence type="predicted"/>
<sequence>MSGHIEKVDRSTGLVLLRDGLTLAFFSGRALDELSDGLIAALDLFVEAIPADTLAWAVVSATAEEWRELTPALMKRMRDSLKPPGVGKRKRTAILVNDAADAAPRYSFTVAGGPRDERFPEARTWVQMTFPPAMAENGQTERTFELVLAMARLLQPDYGYCAPALVTSATDLDFGYASAKGIALRHPGYDVEINRMSRLDIGGLTRGARWITLLGPELTRRLRGIAAIRAALPPPIDVRDEEGVVVIRAGAIPELGDTNRRQDTPLLRAVARLLEPVTKFGEIDLLSYFADFDEDLLRRWERRFLD</sequence>
<evidence type="ECO:0000313" key="2">
    <source>
        <dbReference type="Proteomes" id="UP000199391"/>
    </source>
</evidence>
<evidence type="ECO:0008006" key="3">
    <source>
        <dbReference type="Google" id="ProtNLM"/>
    </source>
</evidence>
<accession>A0A1I7KPX2</accession>